<gene>
    <name evidence="1" type="ORF">EDD18DRAFT_1109249</name>
</gene>
<dbReference type="EMBL" id="JAUEPU010000031">
    <property type="protein sequence ID" value="KAK0492163.1"/>
    <property type="molecule type" value="Genomic_DNA"/>
</dbReference>
<organism evidence="1 2">
    <name type="scientific">Armillaria luteobubalina</name>
    <dbReference type="NCBI Taxonomy" id="153913"/>
    <lineage>
        <taxon>Eukaryota</taxon>
        <taxon>Fungi</taxon>
        <taxon>Dikarya</taxon>
        <taxon>Basidiomycota</taxon>
        <taxon>Agaricomycotina</taxon>
        <taxon>Agaricomycetes</taxon>
        <taxon>Agaricomycetidae</taxon>
        <taxon>Agaricales</taxon>
        <taxon>Marasmiineae</taxon>
        <taxon>Physalacriaceae</taxon>
        <taxon>Armillaria</taxon>
    </lineage>
</organism>
<comment type="caution">
    <text evidence="1">The sequence shown here is derived from an EMBL/GenBank/DDBJ whole genome shotgun (WGS) entry which is preliminary data.</text>
</comment>
<protein>
    <submittedName>
        <fullName evidence="1">Uncharacterized protein</fullName>
    </submittedName>
</protein>
<proteinExistence type="predicted"/>
<dbReference type="Proteomes" id="UP001175228">
    <property type="component" value="Unassembled WGS sequence"/>
</dbReference>
<accession>A0AA39UKW5</accession>
<sequence>MSNAATEQVSCLTPQCLHDGTASHAVDILQYKSTSEGTYLITVCIVRKQMPGSPLYWQERRNGRQGNQRRLKTTGTFGSFGIIAFNAGSPMNYTKFEASVGTPAVAYTFENKADIDGPASSL</sequence>
<reference evidence="1" key="1">
    <citation type="submission" date="2023-06" db="EMBL/GenBank/DDBJ databases">
        <authorList>
            <consortium name="Lawrence Berkeley National Laboratory"/>
            <person name="Ahrendt S."/>
            <person name="Sahu N."/>
            <person name="Indic B."/>
            <person name="Wong-Bajracharya J."/>
            <person name="Merenyi Z."/>
            <person name="Ke H.-M."/>
            <person name="Monk M."/>
            <person name="Kocsube S."/>
            <person name="Drula E."/>
            <person name="Lipzen A."/>
            <person name="Balint B."/>
            <person name="Henrissat B."/>
            <person name="Andreopoulos B."/>
            <person name="Martin F.M."/>
            <person name="Harder C.B."/>
            <person name="Rigling D."/>
            <person name="Ford K.L."/>
            <person name="Foster G.D."/>
            <person name="Pangilinan J."/>
            <person name="Papanicolaou A."/>
            <person name="Barry K."/>
            <person name="LaButti K."/>
            <person name="Viragh M."/>
            <person name="Koriabine M."/>
            <person name="Yan M."/>
            <person name="Riley R."/>
            <person name="Champramary S."/>
            <person name="Plett K.L."/>
            <person name="Tsai I.J."/>
            <person name="Slot J."/>
            <person name="Sipos G."/>
            <person name="Plett J."/>
            <person name="Nagy L.G."/>
            <person name="Grigoriev I.V."/>
        </authorList>
    </citation>
    <scope>NUCLEOTIDE SEQUENCE</scope>
    <source>
        <strain evidence="1">HWK02</strain>
    </source>
</reference>
<dbReference type="AlphaFoldDB" id="A0AA39UKW5"/>
<evidence type="ECO:0000313" key="2">
    <source>
        <dbReference type="Proteomes" id="UP001175228"/>
    </source>
</evidence>
<evidence type="ECO:0000313" key="1">
    <source>
        <dbReference type="EMBL" id="KAK0492163.1"/>
    </source>
</evidence>
<keyword evidence="2" id="KW-1185">Reference proteome</keyword>
<name>A0AA39UKW5_9AGAR</name>